<dbReference type="VEuPathDB" id="VectorBase:AFAF000753"/>
<sequence>MELRHNLGTVVLLMLLLVLGGGRWAHVRSEGFKADSPVTAARFVPGLPRPEWKAPRAVQSTNCDSDLSEMLNSAPVRISFPTQSPSEARLPLSKLALSGVKPVEAEAAEAPGAGDLRTMMMERWFKASLKGSFAIVQGRKKNPKRGRKCQCPRSDLIQRSFRAHVTRFKFTVLDTGKDESAPPQHRHHAFRRADAVFVDSGKSSEHGGTMMLHEG</sequence>
<organism evidence="2 3">
    <name type="scientific">Anopheles farauti</name>
    <dbReference type="NCBI Taxonomy" id="69004"/>
    <lineage>
        <taxon>Eukaryota</taxon>
        <taxon>Metazoa</taxon>
        <taxon>Ecdysozoa</taxon>
        <taxon>Arthropoda</taxon>
        <taxon>Hexapoda</taxon>
        <taxon>Insecta</taxon>
        <taxon>Pterygota</taxon>
        <taxon>Neoptera</taxon>
        <taxon>Endopterygota</taxon>
        <taxon>Diptera</taxon>
        <taxon>Nematocera</taxon>
        <taxon>Culicoidea</taxon>
        <taxon>Culicidae</taxon>
        <taxon>Anophelinae</taxon>
        <taxon>Anopheles</taxon>
    </lineage>
</organism>
<feature type="chain" id="PRO_5008132095" evidence="1">
    <location>
        <begin position="25"/>
        <end position="215"/>
    </location>
</feature>
<keyword evidence="1" id="KW-0732">Signal</keyword>
<feature type="signal peptide" evidence="1">
    <location>
        <begin position="1"/>
        <end position="24"/>
    </location>
</feature>
<reference evidence="3" key="1">
    <citation type="submission" date="2014-01" db="EMBL/GenBank/DDBJ databases">
        <title>The Genome Sequence of Anopheles farauti FAR1 (V2).</title>
        <authorList>
            <consortium name="The Broad Institute Genomics Platform"/>
            <person name="Neafsey D.E."/>
            <person name="Besansky N."/>
            <person name="Howell P."/>
            <person name="Walton C."/>
            <person name="Young S.K."/>
            <person name="Zeng Q."/>
            <person name="Gargeya S."/>
            <person name="Fitzgerald M."/>
            <person name="Haas B."/>
            <person name="Abouelleil A."/>
            <person name="Allen A.W."/>
            <person name="Alvarado L."/>
            <person name="Arachchi H.M."/>
            <person name="Berlin A.M."/>
            <person name="Chapman S.B."/>
            <person name="Gainer-Dewar J."/>
            <person name="Goldberg J."/>
            <person name="Griggs A."/>
            <person name="Gujja S."/>
            <person name="Hansen M."/>
            <person name="Howarth C."/>
            <person name="Imamovic A."/>
            <person name="Ireland A."/>
            <person name="Larimer J."/>
            <person name="McCowan C."/>
            <person name="Murphy C."/>
            <person name="Pearson M."/>
            <person name="Poon T.W."/>
            <person name="Priest M."/>
            <person name="Roberts A."/>
            <person name="Saif S."/>
            <person name="Shea T."/>
            <person name="Sisk P."/>
            <person name="Sykes S."/>
            <person name="Wortman J."/>
            <person name="Nusbaum C."/>
            <person name="Birren B."/>
        </authorList>
    </citation>
    <scope>NUCLEOTIDE SEQUENCE [LARGE SCALE GENOMIC DNA]</scope>
    <source>
        <strain evidence="3">FAR1</strain>
    </source>
</reference>
<name>A0A182Q0Q5_9DIPT</name>
<evidence type="ECO:0000256" key="1">
    <source>
        <dbReference type="SAM" id="SignalP"/>
    </source>
</evidence>
<dbReference type="EMBL" id="AXCN02000183">
    <property type="status" value="NOT_ANNOTATED_CDS"/>
    <property type="molecule type" value="Genomic_DNA"/>
</dbReference>
<reference evidence="2" key="2">
    <citation type="submission" date="2020-05" db="UniProtKB">
        <authorList>
            <consortium name="EnsemblMetazoa"/>
        </authorList>
    </citation>
    <scope>IDENTIFICATION</scope>
    <source>
        <strain evidence="2">FAR1</strain>
    </source>
</reference>
<accession>A0A182Q0Q5</accession>
<evidence type="ECO:0000313" key="3">
    <source>
        <dbReference type="Proteomes" id="UP000075886"/>
    </source>
</evidence>
<keyword evidence="3" id="KW-1185">Reference proteome</keyword>
<proteinExistence type="predicted"/>
<protein>
    <submittedName>
        <fullName evidence="2">Uncharacterized protein</fullName>
    </submittedName>
</protein>
<dbReference type="EnsemblMetazoa" id="AFAF000753-RA">
    <property type="protein sequence ID" value="AFAF000753-PA"/>
    <property type="gene ID" value="AFAF000753"/>
</dbReference>
<dbReference type="Proteomes" id="UP000075886">
    <property type="component" value="Unassembled WGS sequence"/>
</dbReference>
<dbReference type="AlphaFoldDB" id="A0A182Q0Q5"/>
<evidence type="ECO:0000313" key="2">
    <source>
        <dbReference type="EnsemblMetazoa" id="AFAF000753-PA"/>
    </source>
</evidence>